<evidence type="ECO:0000313" key="1">
    <source>
        <dbReference type="EMBL" id="CBX93687.1"/>
    </source>
</evidence>
<protein>
    <submittedName>
        <fullName evidence="1">Predicted protein</fullName>
    </submittedName>
</protein>
<dbReference type="HOGENOM" id="CLU_1586776_0_0_1"/>
<dbReference type="OrthoDB" id="3774194at2759"/>
<reference evidence="2" key="1">
    <citation type="journal article" date="2011" name="Nat. Commun.">
        <title>Effector diversification within compartments of the Leptosphaeria maculans genome affected by Repeat-Induced Point mutations.</title>
        <authorList>
            <person name="Rouxel T."/>
            <person name="Grandaubert J."/>
            <person name="Hane J.K."/>
            <person name="Hoede C."/>
            <person name="van de Wouw A.P."/>
            <person name="Couloux A."/>
            <person name="Dominguez V."/>
            <person name="Anthouard V."/>
            <person name="Bally P."/>
            <person name="Bourras S."/>
            <person name="Cozijnsen A.J."/>
            <person name="Ciuffetti L.M."/>
            <person name="Degrave A."/>
            <person name="Dilmaghani A."/>
            <person name="Duret L."/>
            <person name="Fudal I."/>
            <person name="Goodwin S.B."/>
            <person name="Gout L."/>
            <person name="Glaser N."/>
            <person name="Linglin J."/>
            <person name="Kema G.H.J."/>
            <person name="Lapalu N."/>
            <person name="Lawrence C.B."/>
            <person name="May K."/>
            <person name="Meyer M."/>
            <person name="Ollivier B."/>
            <person name="Poulain J."/>
            <person name="Schoch C.L."/>
            <person name="Simon A."/>
            <person name="Spatafora J.W."/>
            <person name="Stachowiak A."/>
            <person name="Turgeon B.G."/>
            <person name="Tyler B.M."/>
            <person name="Vincent D."/>
            <person name="Weissenbach J."/>
            <person name="Amselem J."/>
            <person name="Quesneville H."/>
            <person name="Oliver R.P."/>
            <person name="Wincker P."/>
            <person name="Balesdent M.-H."/>
            <person name="Howlett B.J."/>
        </authorList>
    </citation>
    <scope>NUCLEOTIDE SEQUENCE [LARGE SCALE GENOMIC DNA]</scope>
    <source>
        <strain evidence="2">JN3 / isolate v23.1.3 / race Av1-4-5-6-7-8</strain>
    </source>
</reference>
<evidence type="ECO:0000313" key="2">
    <source>
        <dbReference type="Proteomes" id="UP000002668"/>
    </source>
</evidence>
<name>E4ZR22_LEPMJ</name>
<accession>E4ZR22</accession>
<dbReference type="InParanoid" id="E4ZR22"/>
<dbReference type="AlphaFoldDB" id="E4ZR22"/>
<dbReference type="EMBL" id="FP929116">
    <property type="protein sequence ID" value="CBX93687.1"/>
    <property type="molecule type" value="Genomic_DNA"/>
</dbReference>
<sequence length="168" mass="19894">MYYVVLTTHHNRPYLSKIAFIARDFESWGCRVDHYPDDSPYIAEIQRREKRGNRREVRRVNIMELWAREVVARKYEFRSRMPMAIPVVTEEHLPGESRRHARTSEIVQDFIWGLVAFDRPNLKATTFPVVDPRPLPEWPYALYDDDVETRDPVPAYESGERPPAYVST</sequence>
<dbReference type="Proteomes" id="UP000002668">
    <property type="component" value="Genome"/>
</dbReference>
<keyword evidence="2" id="KW-1185">Reference proteome</keyword>
<dbReference type="eggNOG" id="ENOG502RI0M">
    <property type="taxonomic scope" value="Eukaryota"/>
</dbReference>
<proteinExistence type="predicted"/>
<dbReference type="VEuPathDB" id="FungiDB:LEMA_P033610.1"/>
<organism evidence="2">
    <name type="scientific">Leptosphaeria maculans (strain JN3 / isolate v23.1.3 / race Av1-4-5-6-7-8)</name>
    <name type="common">Blackleg fungus</name>
    <name type="synonym">Phoma lingam</name>
    <dbReference type="NCBI Taxonomy" id="985895"/>
    <lineage>
        <taxon>Eukaryota</taxon>
        <taxon>Fungi</taxon>
        <taxon>Dikarya</taxon>
        <taxon>Ascomycota</taxon>
        <taxon>Pezizomycotina</taxon>
        <taxon>Dothideomycetes</taxon>
        <taxon>Pleosporomycetidae</taxon>
        <taxon>Pleosporales</taxon>
        <taxon>Pleosporineae</taxon>
        <taxon>Leptosphaeriaceae</taxon>
        <taxon>Plenodomus</taxon>
        <taxon>Plenodomus lingam/Leptosphaeria maculans species complex</taxon>
    </lineage>
</organism>
<gene>
    <name evidence="1" type="ORF">LEMA_P033610.1</name>
</gene>